<protein>
    <submittedName>
        <fullName evidence="1">Uncharacterized protein</fullName>
    </submittedName>
</protein>
<reference evidence="1" key="1">
    <citation type="journal article" date="2015" name="Nature">
        <title>Complex archaea that bridge the gap between prokaryotes and eukaryotes.</title>
        <authorList>
            <person name="Spang A."/>
            <person name="Saw J.H."/>
            <person name="Jorgensen S.L."/>
            <person name="Zaremba-Niedzwiedzka K."/>
            <person name="Martijn J."/>
            <person name="Lind A.E."/>
            <person name="van Eijk R."/>
            <person name="Schleper C."/>
            <person name="Guy L."/>
            <person name="Ettema T.J."/>
        </authorList>
    </citation>
    <scope>NUCLEOTIDE SEQUENCE</scope>
</reference>
<organism evidence="1">
    <name type="scientific">marine sediment metagenome</name>
    <dbReference type="NCBI Taxonomy" id="412755"/>
    <lineage>
        <taxon>unclassified sequences</taxon>
        <taxon>metagenomes</taxon>
        <taxon>ecological metagenomes</taxon>
    </lineage>
</organism>
<proteinExistence type="predicted"/>
<sequence length="63" mass="7324">MKVYLVCWTTSAVSEPEYYVEKAFAKKEDAKKFITKEPPGEGSYYIVGSDDNNGYWIEEFEIE</sequence>
<dbReference type="EMBL" id="LAZR01012266">
    <property type="protein sequence ID" value="KKM27734.1"/>
    <property type="molecule type" value="Genomic_DNA"/>
</dbReference>
<accession>A0A0F9J5Q5</accession>
<gene>
    <name evidence="1" type="ORF">LCGC14_1571790</name>
</gene>
<dbReference type="AlphaFoldDB" id="A0A0F9J5Q5"/>
<comment type="caution">
    <text evidence="1">The sequence shown here is derived from an EMBL/GenBank/DDBJ whole genome shotgun (WGS) entry which is preliminary data.</text>
</comment>
<name>A0A0F9J5Q5_9ZZZZ</name>
<evidence type="ECO:0000313" key="1">
    <source>
        <dbReference type="EMBL" id="KKM27734.1"/>
    </source>
</evidence>